<evidence type="ECO:0000256" key="5">
    <source>
        <dbReference type="ARBA" id="ARBA00022679"/>
    </source>
</evidence>
<dbReference type="CDD" id="cd02440">
    <property type="entry name" value="AdoMet_MTases"/>
    <property type="match status" value="1"/>
</dbReference>
<dbReference type="FunFam" id="3.40.50.150:FF:000010">
    <property type="entry name" value="Protein-L-isoaspartate O-methyltransferase"/>
    <property type="match status" value="1"/>
</dbReference>
<dbReference type="Gene3D" id="3.40.50.150">
    <property type="entry name" value="Vaccinia Virus protein VP39"/>
    <property type="match status" value="1"/>
</dbReference>
<feature type="active site" evidence="7">
    <location>
        <position position="57"/>
    </location>
</feature>
<dbReference type="InterPro" id="IPR029063">
    <property type="entry name" value="SAM-dependent_MTases_sf"/>
</dbReference>
<dbReference type="GO" id="GO:0032259">
    <property type="term" value="P:methylation"/>
    <property type="evidence" value="ECO:0007669"/>
    <property type="project" value="UniProtKB-KW"/>
</dbReference>
<dbReference type="SUPFAM" id="SSF53335">
    <property type="entry name" value="S-adenosyl-L-methionine-dependent methyltransferases"/>
    <property type="match status" value="1"/>
</dbReference>
<dbReference type="EC" id="2.1.1.77" evidence="7"/>
<keyword evidence="5 7" id="KW-0808">Transferase</keyword>
<evidence type="ECO:0000256" key="1">
    <source>
        <dbReference type="ARBA" id="ARBA00004496"/>
    </source>
</evidence>
<dbReference type="InterPro" id="IPR000682">
    <property type="entry name" value="PCMT"/>
</dbReference>
<dbReference type="Pfam" id="PF01135">
    <property type="entry name" value="PCMT"/>
    <property type="match status" value="1"/>
</dbReference>
<dbReference type="PANTHER" id="PTHR11579:SF0">
    <property type="entry name" value="PROTEIN-L-ISOASPARTATE(D-ASPARTATE) O-METHYLTRANSFERASE"/>
    <property type="match status" value="1"/>
</dbReference>
<organism evidence="8 9">
    <name type="scientific">Stratiformator vulcanicus</name>
    <dbReference type="NCBI Taxonomy" id="2527980"/>
    <lineage>
        <taxon>Bacteria</taxon>
        <taxon>Pseudomonadati</taxon>
        <taxon>Planctomycetota</taxon>
        <taxon>Planctomycetia</taxon>
        <taxon>Planctomycetales</taxon>
        <taxon>Planctomycetaceae</taxon>
        <taxon>Stratiformator</taxon>
    </lineage>
</organism>
<accession>A0A517QZR5</accession>
<comment type="subcellular location">
    <subcellularLocation>
        <location evidence="1 7">Cytoplasm</location>
    </subcellularLocation>
</comment>
<dbReference type="NCBIfam" id="TIGR00080">
    <property type="entry name" value="pimt"/>
    <property type="match status" value="1"/>
</dbReference>
<proteinExistence type="inferred from homology"/>
<comment type="similarity">
    <text evidence="2 7">Belongs to the methyltransferase superfamily. L-isoaspartyl/D-aspartyl protein methyltransferase family.</text>
</comment>
<keyword evidence="3 7" id="KW-0963">Cytoplasm</keyword>
<dbReference type="GO" id="GO:0030091">
    <property type="term" value="P:protein repair"/>
    <property type="evidence" value="ECO:0007669"/>
    <property type="project" value="UniProtKB-UniRule"/>
</dbReference>
<dbReference type="RefSeq" id="WP_145363253.1">
    <property type="nucleotide sequence ID" value="NZ_CP036268.1"/>
</dbReference>
<evidence type="ECO:0000256" key="6">
    <source>
        <dbReference type="ARBA" id="ARBA00022691"/>
    </source>
</evidence>
<name>A0A517QZR5_9PLAN</name>
<dbReference type="GO" id="GO:0004719">
    <property type="term" value="F:protein-L-isoaspartate (D-aspartate) O-methyltransferase activity"/>
    <property type="evidence" value="ECO:0007669"/>
    <property type="project" value="UniProtKB-UniRule"/>
</dbReference>
<evidence type="ECO:0000256" key="4">
    <source>
        <dbReference type="ARBA" id="ARBA00022603"/>
    </source>
</evidence>
<dbReference type="OrthoDB" id="9772751at2"/>
<comment type="catalytic activity">
    <reaction evidence="7">
        <text>[protein]-L-isoaspartate + S-adenosyl-L-methionine = [protein]-L-isoaspartate alpha-methyl ester + S-adenosyl-L-homocysteine</text>
        <dbReference type="Rhea" id="RHEA:12705"/>
        <dbReference type="Rhea" id="RHEA-COMP:12143"/>
        <dbReference type="Rhea" id="RHEA-COMP:12144"/>
        <dbReference type="ChEBI" id="CHEBI:57856"/>
        <dbReference type="ChEBI" id="CHEBI:59789"/>
        <dbReference type="ChEBI" id="CHEBI:90596"/>
        <dbReference type="ChEBI" id="CHEBI:90598"/>
        <dbReference type="EC" id="2.1.1.77"/>
    </reaction>
</comment>
<evidence type="ECO:0000313" key="8">
    <source>
        <dbReference type="EMBL" id="QDT37108.1"/>
    </source>
</evidence>
<keyword evidence="6 7" id="KW-0949">S-adenosyl-L-methionine</keyword>
<dbReference type="KEGG" id="svp:Pan189_14760"/>
<dbReference type="HAMAP" id="MF_00090">
    <property type="entry name" value="PIMT"/>
    <property type="match status" value="1"/>
</dbReference>
<dbReference type="AlphaFoldDB" id="A0A517QZR5"/>
<evidence type="ECO:0000256" key="3">
    <source>
        <dbReference type="ARBA" id="ARBA00022490"/>
    </source>
</evidence>
<protein>
    <recommendedName>
        <fullName evidence="7">Protein-L-isoaspartate O-methyltransferase</fullName>
        <ecNumber evidence="7">2.1.1.77</ecNumber>
    </recommendedName>
    <alternativeName>
        <fullName evidence="7">L-isoaspartyl protein carboxyl methyltransferase</fullName>
    </alternativeName>
    <alternativeName>
        <fullName evidence="7">Protein L-isoaspartyl methyltransferase</fullName>
    </alternativeName>
    <alternativeName>
        <fullName evidence="7">Protein-beta-aspartate methyltransferase</fullName>
        <shortName evidence="7">PIMT</shortName>
    </alternativeName>
</protein>
<evidence type="ECO:0000256" key="2">
    <source>
        <dbReference type="ARBA" id="ARBA00005369"/>
    </source>
</evidence>
<evidence type="ECO:0000256" key="7">
    <source>
        <dbReference type="HAMAP-Rule" id="MF_00090"/>
    </source>
</evidence>
<gene>
    <name evidence="8" type="primary">pcm_1</name>
    <name evidence="7" type="synonym">pcm</name>
    <name evidence="8" type="ORF">Pan189_14760</name>
</gene>
<dbReference type="GO" id="GO:0005737">
    <property type="term" value="C:cytoplasm"/>
    <property type="evidence" value="ECO:0007669"/>
    <property type="project" value="UniProtKB-SubCell"/>
</dbReference>
<reference evidence="8 9" key="1">
    <citation type="submission" date="2019-02" db="EMBL/GenBank/DDBJ databases">
        <title>Deep-cultivation of Planctomycetes and their phenomic and genomic characterization uncovers novel biology.</title>
        <authorList>
            <person name="Wiegand S."/>
            <person name="Jogler M."/>
            <person name="Boedeker C."/>
            <person name="Pinto D."/>
            <person name="Vollmers J."/>
            <person name="Rivas-Marin E."/>
            <person name="Kohn T."/>
            <person name="Peeters S.H."/>
            <person name="Heuer A."/>
            <person name="Rast P."/>
            <person name="Oberbeckmann S."/>
            <person name="Bunk B."/>
            <person name="Jeske O."/>
            <person name="Meyerdierks A."/>
            <person name="Storesund J.E."/>
            <person name="Kallscheuer N."/>
            <person name="Luecker S."/>
            <person name="Lage O.M."/>
            <person name="Pohl T."/>
            <person name="Merkel B.J."/>
            <person name="Hornburger P."/>
            <person name="Mueller R.-W."/>
            <person name="Bruemmer F."/>
            <person name="Labrenz M."/>
            <person name="Spormann A.M."/>
            <person name="Op den Camp H."/>
            <person name="Overmann J."/>
            <person name="Amann R."/>
            <person name="Jetten M.S.M."/>
            <person name="Mascher T."/>
            <person name="Medema M.H."/>
            <person name="Devos D.P."/>
            <person name="Kaster A.-K."/>
            <person name="Ovreas L."/>
            <person name="Rohde M."/>
            <person name="Galperin M.Y."/>
            <person name="Jogler C."/>
        </authorList>
    </citation>
    <scope>NUCLEOTIDE SEQUENCE [LARGE SCALE GENOMIC DNA]</scope>
    <source>
        <strain evidence="8 9">Pan189</strain>
    </source>
</reference>
<dbReference type="Proteomes" id="UP000317318">
    <property type="component" value="Chromosome"/>
</dbReference>
<dbReference type="PANTHER" id="PTHR11579">
    <property type="entry name" value="PROTEIN-L-ISOASPARTATE O-METHYLTRANSFERASE"/>
    <property type="match status" value="1"/>
</dbReference>
<sequence length="209" mass="22731">MSDQQSMIDSLRRRGIHDERVLEALATTPRERFVATQIEPHAYADSALPIACGQTISQPYIVALMTQSARLTGREAVLEIGTGSGYQAAILAKLASRVVSIERYDELAEKAAQRLAELKIKNVEIHVGDGTSGDQLNAPYDAIVVTAGAPEIPEPLIDQLAERGRLIIPVGDETDQVLKVLERSPEGDIVHDLCPCRFVNLIGKHGWSA</sequence>
<evidence type="ECO:0000313" key="9">
    <source>
        <dbReference type="Proteomes" id="UP000317318"/>
    </source>
</evidence>
<comment type="function">
    <text evidence="7">Catalyzes the methyl esterification of L-isoaspartyl residues in peptides and proteins that result from spontaneous decomposition of normal L-aspartyl and L-asparaginyl residues. It plays a role in the repair and/or degradation of damaged proteins.</text>
</comment>
<keyword evidence="9" id="KW-1185">Reference proteome</keyword>
<dbReference type="EMBL" id="CP036268">
    <property type="protein sequence ID" value="QDT37108.1"/>
    <property type="molecule type" value="Genomic_DNA"/>
</dbReference>
<keyword evidence="4 7" id="KW-0489">Methyltransferase</keyword>
<dbReference type="NCBIfam" id="NF001453">
    <property type="entry name" value="PRK00312.1"/>
    <property type="match status" value="1"/>
</dbReference>